<sequence length="683" mass="76097">MASAFRSIYFRIVFSVSLICLALAQDDEEFVYHGFYQDPQLRRDGLAAVQGSGLLQLTNTVDASQKAGHAFYPFPIKFNTSSSQSLSFSTSFVFSIVPQYPNLGGHGMAFVISPSMDFSNRVSLPSQFLGLFNRSSEGNSTNHILAIELDIIQSNEFNDIDNNHVGIDVNSLISVASATAAYFSDEEGINKTLNLISGDRMQIWIEYRADDKLLNVTLAPITISKPSRPLLSTSIDLSQIFLDTMYVGFSASTGSVATEHCVLGWSFNKNGQAQSLNISKLPPLPILSPEPLSAKATRDRRIIIVFIVVTVTMLITTGAAVYLVRRKKYEEIYEDWEKEYGPQRFLYKSLYKATKGFKDKEVIGKGGFGKVYRGVLSSNEQIAVKKVSHDSKQGMKEFVAEVISMGRLRHRNLVKLRGYCRRKGEFMLVYDYMPNGSLDKILHRNMNLNLNWFQRFRIIRGVASGLLYLHEDWEQVVLHRDIKPANVLLDNVLNGKLGDFGLARLYDHGSTLQTTKLVGTFGYMAPELMRTGKASTSTDVYAFGVFMLEVACGRKPIEHEGLSEAVNLVDWVTGLWKRGAILESSDPRLQGLYAEEQMKLVLMLGLFCSHPHPAARPSMRQVMQYLDGEVTLPDIPPEGVVIGLFSETNEASQSGISFPSLTRDNSSCAHTRSTINSLLTVGR</sequence>
<reference evidence="1 2" key="1">
    <citation type="journal article" date="2023" name="Science">
        <title>Complex scaffold remodeling in plant triterpene biosynthesis.</title>
        <authorList>
            <person name="De La Pena R."/>
            <person name="Hodgson H."/>
            <person name="Liu J.C."/>
            <person name="Stephenson M.J."/>
            <person name="Martin A.C."/>
            <person name="Owen C."/>
            <person name="Harkess A."/>
            <person name="Leebens-Mack J."/>
            <person name="Jimenez L.E."/>
            <person name="Osbourn A."/>
            <person name="Sattely E.S."/>
        </authorList>
    </citation>
    <scope>NUCLEOTIDE SEQUENCE [LARGE SCALE GENOMIC DNA]</scope>
    <source>
        <strain evidence="2">cv. JPN11</strain>
        <tissue evidence="1">Leaf</tissue>
    </source>
</reference>
<evidence type="ECO:0000313" key="2">
    <source>
        <dbReference type="Proteomes" id="UP001164539"/>
    </source>
</evidence>
<evidence type="ECO:0000313" key="1">
    <source>
        <dbReference type="EMBL" id="KAJ4715236.1"/>
    </source>
</evidence>
<keyword evidence="1" id="KW-0418">Kinase</keyword>
<dbReference type="Proteomes" id="UP001164539">
    <property type="component" value="Chromosome 7"/>
</dbReference>
<keyword evidence="2" id="KW-1185">Reference proteome</keyword>
<protein>
    <submittedName>
        <fullName evidence="1">Lectin-receptor kinase</fullName>
    </submittedName>
</protein>
<organism evidence="1 2">
    <name type="scientific">Melia azedarach</name>
    <name type="common">Chinaberry tree</name>
    <dbReference type="NCBI Taxonomy" id="155640"/>
    <lineage>
        <taxon>Eukaryota</taxon>
        <taxon>Viridiplantae</taxon>
        <taxon>Streptophyta</taxon>
        <taxon>Embryophyta</taxon>
        <taxon>Tracheophyta</taxon>
        <taxon>Spermatophyta</taxon>
        <taxon>Magnoliopsida</taxon>
        <taxon>eudicotyledons</taxon>
        <taxon>Gunneridae</taxon>
        <taxon>Pentapetalae</taxon>
        <taxon>rosids</taxon>
        <taxon>malvids</taxon>
        <taxon>Sapindales</taxon>
        <taxon>Meliaceae</taxon>
        <taxon>Melia</taxon>
    </lineage>
</organism>
<name>A0ACC1XUP7_MELAZ</name>
<gene>
    <name evidence="1" type="ORF">OWV82_013617</name>
</gene>
<keyword evidence="1" id="KW-0808">Transferase</keyword>
<accession>A0ACC1XUP7</accession>
<dbReference type="EMBL" id="CM051400">
    <property type="protein sequence ID" value="KAJ4715236.1"/>
    <property type="molecule type" value="Genomic_DNA"/>
</dbReference>
<proteinExistence type="predicted"/>
<comment type="caution">
    <text evidence="1">The sequence shown here is derived from an EMBL/GenBank/DDBJ whole genome shotgun (WGS) entry which is preliminary data.</text>
</comment>